<dbReference type="PANTHER" id="PTHR23117">
    <property type="entry name" value="GUANYLATE KINASE-RELATED"/>
    <property type="match status" value="1"/>
</dbReference>
<evidence type="ECO:0000256" key="10">
    <source>
        <dbReference type="ARBA" id="ARBA00022840"/>
    </source>
</evidence>
<dbReference type="Pfam" id="PF00625">
    <property type="entry name" value="Guanylate_kin"/>
    <property type="match status" value="1"/>
</dbReference>
<keyword evidence="9 13" id="KW-0418">Kinase</keyword>
<keyword evidence="6 13" id="KW-0963">Cytoplasm</keyword>
<evidence type="ECO:0000256" key="13">
    <source>
        <dbReference type="HAMAP-Rule" id="MF_00328"/>
    </source>
</evidence>
<name>A0A096AJ99_9BACT</name>
<dbReference type="Proteomes" id="UP000029538">
    <property type="component" value="Unassembled WGS sequence"/>
</dbReference>
<proteinExistence type="inferred from homology"/>
<comment type="caution">
    <text evidence="15">The sequence shown here is derived from an EMBL/GenBank/DDBJ whole genome shotgun (WGS) entry which is preliminary data.</text>
</comment>
<dbReference type="EMBL" id="JRNR01000131">
    <property type="protein sequence ID" value="KGF46671.1"/>
    <property type="molecule type" value="Genomic_DNA"/>
</dbReference>
<evidence type="ECO:0000256" key="9">
    <source>
        <dbReference type="ARBA" id="ARBA00022777"/>
    </source>
</evidence>
<dbReference type="HAMAP" id="MF_00328">
    <property type="entry name" value="Guanylate_kinase"/>
    <property type="match status" value="1"/>
</dbReference>
<dbReference type="CDD" id="cd00071">
    <property type="entry name" value="GMPK"/>
    <property type="match status" value="1"/>
</dbReference>
<keyword evidence="7 13" id="KW-0808">Transferase</keyword>
<dbReference type="Gene3D" id="3.30.63.10">
    <property type="entry name" value="Guanylate Kinase phosphate binding domain"/>
    <property type="match status" value="1"/>
</dbReference>
<dbReference type="GO" id="GO:0005524">
    <property type="term" value="F:ATP binding"/>
    <property type="evidence" value="ECO:0007669"/>
    <property type="project" value="UniProtKB-UniRule"/>
</dbReference>
<evidence type="ECO:0000259" key="14">
    <source>
        <dbReference type="PROSITE" id="PS50052"/>
    </source>
</evidence>
<protein>
    <recommendedName>
        <fullName evidence="5 13">Guanylate kinase</fullName>
        <ecNumber evidence="4 13">2.7.4.8</ecNumber>
    </recommendedName>
    <alternativeName>
        <fullName evidence="11 13">GMP kinase</fullName>
    </alternativeName>
</protein>
<evidence type="ECO:0000256" key="11">
    <source>
        <dbReference type="ARBA" id="ARBA00030128"/>
    </source>
</evidence>
<dbReference type="PANTHER" id="PTHR23117:SF13">
    <property type="entry name" value="GUANYLATE KINASE"/>
    <property type="match status" value="1"/>
</dbReference>
<organism evidence="15 16">
    <name type="scientific">Prevotella disiens DNF00882</name>
    <dbReference type="NCBI Taxonomy" id="1401075"/>
    <lineage>
        <taxon>Bacteria</taxon>
        <taxon>Pseudomonadati</taxon>
        <taxon>Bacteroidota</taxon>
        <taxon>Bacteroidia</taxon>
        <taxon>Bacteroidales</taxon>
        <taxon>Prevotellaceae</taxon>
        <taxon>Prevotella</taxon>
    </lineage>
</organism>
<dbReference type="SMART" id="SM00072">
    <property type="entry name" value="GuKc"/>
    <property type="match status" value="1"/>
</dbReference>
<evidence type="ECO:0000256" key="4">
    <source>
        <dbReference type="ARBA" id="ARBA00012961"/>
    </source>
</evidence>
<evidence type="ECO:0000256" key="6">
    <source>
        <dbReference type="ARBA" id="ARBA00022490"/>
    </source>
</evidence>
<feature type="domain" description="Guanylate kinase-like" evidence="14">
    <location>
        <begin position="3"/>
        <end position="185"/>
    </location>
</feature>
<dbReference type="GO" id="GO:0004385">
    <property type="term" value="F:GMP kinase activity"/>
    <property type="evidence" value="ECO:0007669"/>
    <property type="project" value="UniProtKB-UniRule"/>
</dbReference>
<evidence type="ECO:0000256" key="8">
    <source>
        <dbReference type="ARBA" id="ARBA00022741"/>
    </source>
</evidence>
<feature type="binding site" evidence="13">
    <location>
        <begin position="10"/>
        <end position="17"/>
    </location>
    <ligand>
        <name>ATP</name>
        <dbReference type="ChEBI" id="CHEBI:30616"/>
    </ligand>
</feature>
<sequence length="190" mass="21707">MQGKLIIFSAPSGAGKSTIVQWLMKEHPELNLAFSISCTTRAPRGTEKDGVEYIFLSPDEFKKKINNNDFLEYEEVYTDRFYGTLKAQVETQAAKGQNVIFDVDVKGGCNIKKFYGEKALSFFIQPPSIEELKRRLVGRQTDSAEAIENRIAKAEYELTFADKFDHIIVNDDLRKAQEETYEIVKQFIDS</sequence>
<keyword evidence="10 13" id="KW-0067">ATP-binding</keyword>
<dbReference type="PROSITE" id="PS00856">
    <property type="entry name" value="GUANYLATE_KINASE_1"/>
    <property type="match status" value="1"/>
</dbReference>
<evidence type="ECO:0000256" key="1">
    <source>
        <dbReference type="ARBA" id="ARBA00003531"/>
    </source>
</evidence>
<keyword evidence="8 13" id="KW-0547">Nucleotide-binding</keyword>
<evidence type="ECO:0000256" key="3">
    <source>
        <dbReference type="ARBA" id="ARBA00005790"/>
    </source>
</evidence>
<comment type="function">
    <text evidence="1 13">Essential for recycling GMP and indirectly, cGMP.</text>
</comment>
<dbReference type="RefSeq" id="WP_036884722.1">
    <property type="nucleotide sequence ID" value="NZ_JRNR01000131.1"/>
</dbReference>
<dbReference type="AlphaFoldDB" id="A0A096AJ99"/>
<evidence type="ECO:0000256" key="2">
    <source>
        <dbReference type="ARBA" id="ARBA00004496"/>
    </source>
</evidence>
<evidence type="ECO:0000313" key="15">
    <source>
        <dbReference type="EMBL" id="KGF46671.1"/>
    </source>
</evidence>
<evidence type="ECO:0000256" key="5">
    <source>
        <dbReference type="ARBA" id="ARBA00016296"/>
    </source>
</evidence>
<dbReference type="Gene3D" id="3.40.50.300">
    <property type="entry name" value="P-loop containing nucleotide triphosphate hydrolases"/>
    <property type="match status" value="1"/>
</dbReference>
<dbReference type="NCBIfam" id="TIGR03263">
    <property type="entry name" value="guanyl_kin"/>
    <property type="match status" value="1"/>
</dbReference>
<dbReference type="InterPro" id="IPR027417">
    <property type="entry name" value="P-loop_NTPase"/>
</dbReference>
<dbReference type="InterPro" id="IPR008145">
    <property type="entry name" value="GK/Ca_channel_bsu"/>
</dbReference>
<dbReference type="EC" id="2.7.4.8" evidence="4 13"/>
<dbReference type="SUPFAM" id="SSF52540">
    <property type="entry name" value="P-loop containing nucleoside triphosphate hydrolases"/>
    <property type="match status" value="1"/>
</dbReference>
<dbReference type="InterPro" id="IPR008144">
    <property type="entry name" value="Guanylate_kin-like_dom"/>
</dbReference>
<reference evidence="15 16" key="1">
    <citation type="submission" date="2014-07" db="EMBL/GenBank/DDBJ databases">
        <authorList>
            <person name="McCorrison J."/>
            <person name="Sanka R."/>
            <person name="Torralba M."/>
            <person name="Gillis M."/>
            <person name="Haft D.H."/>
            <person name="Methe B."/>
            <person name="Sutton G."/>
            <person name="Nelson K.E."/>
        </authorList>
    </citation>
    <scope>NUCLEOTIDE SEQUENCE [LARGE SCALE GENOMIC DNA]</scope>
    <source>
        <strain evidence="15 16">DNF00882</strain>
    </source>
</reference>
<evidence type="ECO:0000256" key="7">
    <source>
        <dbReference type="ARBA" id="ARBA00022679"/>
    </source>
</evidence>
<comment type="catalytic activity">
    <reaction evidence="12 13">
        <text>GMP + ATP = GDP + ADP</text>
        <dbReference type="Rhea" id="RHEA:20780"/>
        <dbReference type="ChEBI" id="CHEBI:30616"/>
        <dbReference type="ChEBI" id="CHEBI:58115"/>
        <dbReference type="ChEBI" id="CHEBI:58189"/>
        <dbReference type="ChEBI" id="CHEBI:456216"/>
        <dbReference type="EC" id="2.7.4.8"/>
    </reaction>
</comment>
<evidence type="ECO:0000313" key="16">
    <source>
        <dbReference type="Proteomes" id="UP000029538"/>
    </source>
</evidence>
<dbReference type="InterPro" id="IPR020590">
    <property type="entry name" value="Guanylate_kinase_CS"/>
</dbReference>
<comment type="similarity">
    <text evidence="3 13">Belongs to the guanylate kinase family.</text>
</comment>
<accession>A0A096AJ99</accession>
<gene>
    <name evidence="13" type="primary">gmk</name>
    <name evidence="15" type="ORF">HMPREF0654_10930</name>
</gene>
<comment type="subcellular location">
    <subcellularLocation>
        <location evidence="2 13">Cytoplasm</location>
    </subcellularLocation>
</comment>
<dbReference type="InterPro" id="IPR017665">
    <property type="entry name" value="Guanylate_kinase"/>
</dbReference>
<dbReference type="PROSITE" id="PS50052">
    <property type="entry name" value="GUANYLATE_KINASE_2"/>
    <property type="match status" value="1"/>
</dbReference>
<dbReference type="GO" id="GO:0005829">
    <property type="term" value="C:cytosol"/>
    <property type="evidence" value="ECO:0007669"/>
    <property type="project" value="TreeGrafter"/>
</dbReference>
<dbReference type="FunFam" id="3.30.63.10:FF:000005">
    <property type="entry name" value="Guanylate kinase"/>
    <property type="match status" value="1"/>
</dbReference>
<evidence type="ECO:0000256" key="12">
    <source>
        <dbReference type="ARBA" id="ARBA00048594"/>
    </source>
</evidence>